<accession>A0ABV7PJP4</accession>
<dbReference type="PROSITE" id="PS01311">
    <property type="entry name" value="LGT"/>
    <property type="match status" value="1"/>
</dbReference>
<evidence type="ECO:0000256" key="5">
    <source>
        <dbReference type="ARBA" id="ARBA00022989"/>
    </source>
</evidence>
<evidence type="ECO:0000256" key="2">
    <source>
        <dbReference type="ARBA" id="ARBA00022475"/>
    </source>
</evidence>
<keyword evidence="6 7" id="KW-0472">Membrane</keyword>
<evidence type="ECO:0000313" key="9">
    <source>
        <dbReference type="Proteomes" id="UP001595665"/>
    </source>
</evidence>
<evidence type="ECO:0000256" key="1">
    <source>
        <dbReference type="ARBA" id="ARBA00007150"/>
    </source>
</evidence>
<dbReference type="Proteomes" id="UP001595665">
    <property type="component" value="Unassembled WGS sequence"/>
</dbReference>
<dbReference type="EMBL" id="JBHRVV010000001">
    <property type="protein sequence ID" value="MFC3459364.1"/>
    <property type="molecule type" value="Genomic_DNA"/>
</dbReference>
<keyword evidence="3 7" id="KW-0808">Transferase</keyword>
<keyword evidence="2 7" id="KW-1003">Cell membrane</keyword>
<feature type="transmembrane region" description="Helical" evidence="7">
    <location>
        <begin position="184"/>
        <end position="202"/>
    </location>
</feature>
<dbReference type="EC" id="2.5.1.145" evidence="7"/>
<dbReference type="InterPro" id="IPR001640">
    <property type="entry name" value="Lgt"/>
</dbReference>
<keyword evidence="5 7" id="KW-1133">Transmembrane helix</keyword>
<dbReference type="RefSeq" id="WP_312550956.1">
    <property type="nucleotide sequence ID" value="NZ_JBHRVV010000001.1"/>
</dbReference>
<feature type="transmembrane region" description="Helical" evidence="7">
    <location>
        <begin position="123"/>
        <end position="141"/>
    </location>
</feature>
<feature type="transmembrane region" description="Helical" evidence="7">
    <location>
        <begin position="246"/>
        <end position="265"/>
    </location>
</feature>
<comment type="function">
    <text evidence="7">Catalyzes the transfer of the diacylglyceryl group from phosphatidylglycerol to the sulfhydryl group of the N-terminal cysteine of a prolipoprotein, the first step in the formation of mature lipoproteins.</text>
</comment>
<reference evidence="9" key="1">
    <citation type="journal article" date="2019" name="Int. J. Syst. Evol. Microbiol.">
        <title>The Global Catalogue of Microorganisms (GCM) 10K type strain sequencing project: providing services to taxonomists for standard genome sequencing and annotation.</title>
        <authorList>
            <consortium name="The Broad Institute Genomics Platform"/>
            <consortium name="The Broad Institute Genome Sequencing Center for Infectious Disease"/>
            <person name="Wu L."/>
            <person name="Ma J."/>
        </authorList>
    </citation>
    <scope>NUCLEOTIDE SEQUENCE [LARGE SCALE GENOMIC DNA]</scope>
    <source>
        <strain evidence="9">CCM 7480</strain>
    </source>
</reference>
<feature type="transmembrane region" description="Helical" evidence="7">
    <location>
        <begin position="20"/>
        <end position="39"/>
    </location>
</feature>
<keyword evidence="4 7" id="KW-0812">Transmembrane</keyword>
<proteinExistence type="inferred from homology"/>
<feature type="transmembrane region" description="Helical" evidence="7">
    <location>
        <begin position="209"/>
        <end position="226"/>
    </location>
</feature>
<feature type="transmembrane region" description="Helical" evidence="7">
    <location>
        <begin position="99"/>
        <end position="116"/>
    </location>
</feature>
<name>A0ABV7PJP4_9BURK</name>
<dbReference type="NCBIfam" id="TIGR00544">
    <property type="entry name" value="lgt"/>
    <property type="match status" value="1"/>
</dbReference>
<dbReference type="PANTHER" id="PTHR30589:SF0">
    <property type="entry name" value="PHOSPHATIDYLGLYCEROL--PROLIPOPROTEIN DIACYLGLYCERYL TRANSFERASE"/>
    <property type="match status" value="1"/>
</dbReference>
<evidence type="ECO:0000256" key="7">
    <source>
        <dbReference type="HAMAP-Rule" id="MF_01147"/>
    </source>
</evidence>
<evidence type="ECO:0000256" key="4">
    <source>
        <dbReference type="ARBA" id="ARBA00022692"/>
    </source>
</evidence>
<sequence>MLVHPNPDPVAFSIGPVDIHWYGLMYVLAFAMFIILGRVRIKQPHIAAQGWKNEDLDDMLFYGMLGVVLGGRLGEVLFYQPGYFFANPLEIFKVWKGGMSFHGGFLGVLIAMALWARKSKRNILDVYDFIAPMVPLGYAAGRLGNFINHELPGRVADASLPWAMQWPNPDGIGYLDTLRHPSPLYQMLIDGILVFLILWPYARKARPRLAVGAMFTLLYGCARFFTEWFRVPDWETTVAGLPITSGQVLSLPMIVAALIMLAWAYSRDGKQPVRA</sequence>
<comment type="catalytic activity">
    <reaction evidence="7">
        <text>L-cysteinyl-[prolipoprotein] + a 1,2-diacyl-sn-glycero-3-phospho-(1'-sn-glycerol) = an S-1,2-diacyl-sn-glyceryl-L-cysteinyl-[prolipoprotein] + sn-glycerol 1-phosphate + H(+)</text>
        <dbReference type="Rhea" id="RHEA:56712"/>
        <dbReference type="Rhea" id="RHEA-COMP:14679"/>
        <dbReference type="Rhea" id="RHEA-COMP:14680"/>
        <dbReference type="ChEBI" id="CHEBI:15378"/>
        <dbReference type="ChEBI" id="CHEBI:29950"/>
        <dbReference type="ChEBI" id="CHEBI:57685"/>
        <dbReference type="ChEBI" id="CHEBI:64716"/>
        <dbReference type="ChEBI" id="CHEBI:140658"/>
        <dbReference type="EC" id="2.5.1.145"/>
    </reaction>
</comment>
<dbReference type="Pfam" id="PF01790">
    <property type="entry name" value="LGT"/>
    <property type="match status" value="1"/>
</dbReference>
<feature type="transmembrane region" description="Helical" evidence="7">
    <location>
        <begin position="60"/>
        <end position="79"/>
    </location>
</feature>
<dbReference type="HAMAP" id="MF_01147">
    <property type="entry name" value="Lgt"/>
    <property type="match status" value="1"/>
</dbReference>
<keyword evidence="9" id="KW-1185">Reference proteome</keyword>
<feature type="binding site" evidence="7">
    <location>
        <position position="142"/>
    </location>
    <ligand>
        <name>a 1,2-diacyl-sn-glycero-3-phospho-(1'-sn-glycerol)</name>
        <dbReference type="ChEBI" id="CHEBI:64716"/>
    </ligand>
</feature>
<gene>
    <name evidence="7 8" type="primary">lgt</name>
    <name evidence="8" type="ORF">ACFOPH_14095</name>
</gene>
<protein>
    <recommendedName>
        <fullName evidence="7">Phosphatidylglycerol--prolipoprotein diacylglyceryl transferase</fullName>
        <ecNumber evidence="7">2.5.1.145</ecNumber>
    </recommendedName>
</protein>
<comment type="subcellular location">
    <subcellularLocation>
        <location evidence="7">Cell membrane</location>
        <topology evidence="7">Multi-pass membrane protein</topology>
    </subcellularLocation>
</comment>
<dbReference type="PANTHER" id="PTHR30589">
    <property type="entry name" value="PROLIPOPROTEIN DIACYLGLYCERYL TRANSFERASE"/>
    <property type="match status" value="1"/>
</dbReference>
<evidence type="ECO:0000313" key="8">
    <source>
        <dbReference type="EMBL" id="MFC3459364.1"/>
    </source>
</evidence>
<evidence type="ECO:0000256" key="6">
    <source>
        <dbReference type="ARBA" id="ARBA00023136"/>
    </source>
</evidence>
<comment type="pathway">
    <text evidence="7">Protein modification; lipoprotein biosynthesis (diacylglyceryl transfer).</text>
</comment>
<dbReference type="GO" id="GO:0008961">
    <property type="term" value="F:phosphatidylglycerol-prolipoprotein diacylglyceryl transferase activity"/>
    <property type="evidence" value="ECO:0007669"/>
    <property type="project" value="UniProtKB-EC"/>
</dbReference>
<comment type="similarity">
    <text evidence="1 7">Belongs to the Lgt family.</text>
</comment>
<evidence type="ECO:0000256" key="3">
    <source>
        <dbReference type="ARBA" id="ARBA00022679"/>
    </source>
</evidence>
<comment type="caution">
    <text evidence="8">The sequence shown here is derived from an EMBL/GenBank/DDBJ whole genome shotgun (WGS) entry which is preliminary data.</text>
</comment>
<organism evidence="8 9">
    <name type="scientific">Massilia haematophila</name>
    <dbReference type="NCBI Taxonomy" id="457923"/>
    <lineage>
        <taxon>Bacteria</taxon>
        <taxon>Pseudomonadati</taxon>
        <taxon>Pseudomonadota</taxon>
        <taxon>Betaproteobacteria</taxon>
        <taxon>Burkholderiales</taxon>
        <taxon>Oxalobacteraceae</taxon>
        <taxon>Telluria group</taxon>
        <taxon>Massilia</taxon>
    </lineage>
</organism>